<dbReference type="FunFam" id="1.10.510.10:FF:000021">
    <property type="entry name" value="Serine/threonine protein kinase"/>
    <property type="match status" value="1"/>
</dbReference>
<dbReference type="PANTHER" id="PTHR43289">
    <property type="entry name" value="MITOGEN-ACTIVATED PROTEIN KINASE KINASE KINASE 20-RELATED"/>
    <property type="match status" value="1"/>
</dbReference>
<dbReference type="GO" id="GO:0004674">
    <property type="term" value="F:protein serine/threonine kinase activity"/>
    <property type="evidence" value="ECO:0007669"/>
    <property type="project" value="UniProtKB-KW"/>
</dbReference>
<keyword evidence="9" id="KW-0812">Transmembrane</keyword>
<feature type="transmembrane region" description="Helical" evidence="9">
    <location>
        <begin position="478"/>
        <end position="499"/>
    </location>
</feature>
<feature type="binding site" evidence="7">
    <location>
        <position position="102"/>
    </location>
    <ligand>
        <name>ATP</name>
        <dbReference type="ChEBI" id="CHEBI:30616"/>
    </ligand>
</feature>
<gene>
    <name evidence="11" type="primary">prkC_11</name>
    <name evidence="11" type="ORF">HG15A2_18080</name>
</gene>
<dbReference type="KEGG" id="amob:HG15A2_18080"/>
<keyword evidence="6 7" id="KW-0067">ATP-binding</keyword>
<evidence type="ECO:0000256" key="5">
    <source>
        <dbReference type="ARBA" id="ARBA00022777"/>
    </source>
</evidence>
<dbReference type="AlphaFoldDB" id="A0A517MUR5"/>
<feature type="domain" description="Protein kinase" evidence="10">
    <location>
        <begin position="73"/>
        <end position="337"/>
    </location>
</feature>
<dbReference type="PROSITE" id="PS50011">
    <property type="entry name" value="PROTEIN_KINASE_DOM"/>
    <property type="match status" value="1"/>
</dbReference>
<evidence type="ECO:0000256" key="6">
    <source>
        <dbReference type="ARBA" id="ARBA00022840"/>
    </source>
</evidence>
<dbReference type="InterPro" id="IPR011009">
    <property type="entry name" value="Kinase-like_dom_sf"/>
</dbReference>
<dbReference type="PROSITE" id="PS00108">
    <property type="entry name" value="PROTEIN_KINASE_ST"/>
    <property type="match status" value="1"/>
</dbReference>
<proteinExistence type="predicted"/>
<dbReference type="Pfam" id="PF00069">
    <property type="entry name" value="Pkinase"/>
    <property type="match status" value="1"/>
</dbReference>
<evidence type="ECO:0000256" key="8">
    <source>
        <dbReference type="SAM" id="MobiDB-lite"/>
    </source>
</evidence>
<keyword evidence="2" id="KW-0723">Serine/threonine-protein kinase</keyword>
<evidence type="ECO:0000256" key="1">
    <source>
        <dbReference type="ARBA" id="ARBA00012513"/>
    </source>
</evidence>
<dbReference type="InterPro" id="IPR008271">
    <property type="entry name" value="Ser/Thr_kinase_AS"/>
</dbReference>
<evidence type="ECO:0000256" key="9">
    <source>
        <dbReference type="SAM" id="Phobius"/>
    </source>
</evidence>
<evidence type="ECO:0000256" key="7">
    <source>
        <dbReference type="PROSITE-ProRule" id="PRU10141"/>
    </source>
</evidence>
<keyword evidence="3 11" id="KW-0808">Transferase</keyword>
<dbReference type="SUPFAM" id="SSF56112">
    <property type="entry name" value="Protein kinase-like (PK-like)"/>
    <property type="match status" value="1"/>
</dbReference>
<evidence type="ECO:0000256" key="3">
    <source>
        <dbReference type="ARBA" id="ARBA00022679"/>
    </source>
</evidence>
<feature type="compositionally biased region" description="Acidic residues" evidence="8">
    <location>
        <begin position="393"/>
        <end position="406"/>
    </location>
</feature>
<keyword evidence="9" id="KW-0472">Membrane</keyword>
<protein>
    <recommendedName>
        <fullName evidence="1">non-specific serine/threonine protein kinase</fullName>
        <ecNumber evidence="1">2.7.11.1</ecNumber>
    </recommendedName>
</protein>
<dbReference type="EMBL" id="CP036263">
    <property type="protein sequence ID" value="QDS98527.1"/>
    <property type="molecule type" value="Genomic_DNA"/>
</dbReference>
<dbReference type="SMART" id="SM00220">
    <property type="entry name" value="S_TKc"/>
    <property type="match status" value="1"/>
</dbReference>
<keyword evidence="4 7" id="KW-0547">Nucleotide-binding</keyword>
<dbReference type="PROSITE" id="PS00107">
    <property type="entry name" value="PROTEIN_KINASE_ATP"/>
    <property type="match status" value="1"/>
</dbReference>
<dbReference type="RefSeq" id="WP_246117915.1">
    <property type="nucleotide sequence ID" value="NZ_CP036263.1"/>
</dbReference>
<evidence type="ECO:0000313" key="11">
    <source>
        <dbReference type="EMBL" id="QDS98527.1"/>
    </source>
</evidence>
<dbReference type="Gene3D" id="1.10.510.10">
    <property type="entry name" value="Transferase(Phosphotransferase) domain 1"/>
    <property type="match status" value="1"/>
</dbReference>
<dbReference type="Proteomes" id="UP000319852">
    <property type="component" value="Chromosome"/>
</dbReference>
<reference evidence="11 12" key="1">
    <citation type="submission" date="2019-02" db="EMBL/GenBank/DDBJ databases">
        <title>Deep-cultivation of Planctomycetes and their phenomic and genomic characterization uncovers novel biology.</title>
        <authorList>
            <person name="Wiegand S."/>
            <person name="Jogler M."/>
            <person name="Boedeker C."/>
            <person name="Pinto D."/>
            <person name="Vollmers J."/>
            <person name="Rivas-Marin E."/>
            <person name="Kohn T."/>
            <person name="Peeters S.H."/>
            <person name="Heuer A."/>
            <person name="Rast P."/>
            <person name="Oberbeckmann S."/>
            <person name="Bunk B."/>
            <person name="Jeske O."/>
            <person name="Meyerdierks A."/>
            <person name="Storesund J.E."/>
            <person name="Kallscheuer N."/>
            <person name="Luecker S."/>
            <person name="Lage O.M."/>
            <person name="Pohl T."/>
            <person name="Merkel B.J."/>
            <person name="Hornburger P."/>
            <person name="Mueller R.-W."/>
            <person name="Bruemmer F."/>
            <person name="Labrenz M."/>
            <person name="Spormann A.M."/>
            <person name="Op den Camp H."/>
            <person name="Overmann J."/>
            <person name="Amann R."/>
            <person name="Jetten M.S.M."/>
            <person name="Mascher T."/>
            <person name="Medema M.H."/>
            <person name="Devos D.P."/>
            <person name="Kaster A.-K."/>
            <person name="Ovreas L."/>
            <person name="Rohde M."/>
            <person name="Galperin M.Y."/>
            <person name="Jogler C."/>
        </authorList>
    </citation>
    <scope>NUCLEOTIDE SEQUENCE [LARGE SCALE GENOMIC DNA]</scope>
    <source>
        <strain evidence="11 12">HG15A2</strain>
    </source>
</reference>
<dbReference type="PANTHER" id="PTHR43289:SF6">
    <property type="entry name" value="SERINE_THREONINE-PROTEIN KINASE NEKL-3"/>
    <property type="match status" value="1"/>
</dbReference>
<keyword evidence="5 11" id="KW-0418">Kinase</keyword>
<dbReference type="GO" id="GO:0005524">
    <property type="term" value="F:ATP binding"/>
    <property type="evidence" value="ECO:0007669"/>
    <property type="project" value="UniProtKB-UniRule"/>
</dbReference>
<sequence length="500" mass="54284">MASEFLDLVRRSKLVEKERLEKFLGELTAKHDGKLPSSKEDQAQALIGADLLTQWQADKLLAGKHKGFILGKYKLLSLLGKGGMSQVYLAEHMLMKRKVAIKVLPKNRVADSSYLERFRIEARAAAKLDDPNIVRAYDIDHDGDTHYLVMEYVKGRDLHVVVKEDGPLKFEAAADYIAQVARGLDHAHEMGLVHRDIKPANCLLDGKGTVKLLDMGLARLIGDEASLTLENNENVLGTADYLAPEQALNSHKADHRADIYSLGCTLYYLLTGHPPFPDGTISERLLKHQVEQAPSIFNDRPDAPPSLINICTRMMAKSIDDRYQTAGEVNNVLTDWLADRGSEVGGSGKRSESDSGGVGSDVYRRFAASMGSSAGSGSKGSGSSGKSAPISNEPEEDIGLAPLEDDSPSKEDSSDDLDDSPSTPETDPKPVGPLVSLIEEAFADDEKETRRPVRTMNDTFDPLNPPGFSGPKYGTPVWVYPVVGVAVVAVLAVIVAIVVL</sequence>
<name>A0A517MUR5_9BACT</name>
<keyword evidence="9" id="KW-1133">Transmembrane helix</keyword>
<keyword evidence="12" id="KW-1185">Reference proteome</keyword>
<evidence type="ECO:0000256" key="2">
    <source>
        <dbReference type="ARBA" id="ARBA00022527"/>
    </source>
</evidence>
<dbReference type="InterPro" id="IPR000719">
    <property type="entry name" value="Prot_kinase_dom"/>
</dbReference>
<evidence type="ECO:0000313" key="12">
    <source>
        <dbReference type="Proteomes" id="UP000319852"/>
    </source>
</evidence>
<dbReference type="Gene3D" id="3.30.200.20">
    <property type="entry name" value="Phosphorylase Kinase, domain 1"/>
    <property type="match status" value="1"/>
</dbReference>
<dbReference type="EC" id="2.7.11.1" evidence="1"/>
<dbReference type="CDD" id="cd14014">
    <property type="entry name" value="STKc_PknB_like"/>
    <property type="match status" value="1"/>
</dbReference>
<evidence type="ECO:0000256" key="4">
    <source>
        <dbReference type="ARBA" id="ARBA00022741"/>
    </source>
</evidence>
<feature type="region of interest" description="Disordered" evidence="8">
    <location>
        <begin position="370"/>
        <end position="462"/>
    </location>
</feature>
<dbReference type="InterPro" id="IPR017441">
    <property type="entry name" value="Protein_kinase_ATP_BS"/>
</dbReference>
<evidence type="ECO:0000259" key="10">
    <source>
        <dbReference type="PROSITE" id="PS50011"/>
    </source>
</evidence>
<accession>A0A517MUR5</accession>
<organism evidence="11 12">
    <name type="scientific">Adhaeretor mobilis</name>
    <dbReference type="NCBI Taxonomy" id="1930276"/>
    <lineage>
        <taxon>Bacteria</taxon>
        <taxon>Pseudomonadati</taxon>
        <taxon>Planctomycetota</taxon>
        <taxon>Planctomycetia</taxon>
        <taxon>Pirellulales</taxon>
        <taxon>Lacipirellulaceae</taxon>
        <taxon>Adhaeretor</taxon>
    </lineage>
</organism>